<dbReference type="EMBL" id="QNRR01000025">
    <property type="protein sequence ID" value="RBP35194.1"/>
    <property type="molecule type" value="Genomic_DNA"/>
</dbReference>
<feature type="region of interest" description="Disordered" evidence="1">
    <location>
        <begin position="25"/>
        <end position="77"/>
    </location>
</feature>
<evidence type="ECO:0000256" key="2">
    <source>
        <dbReference type="SAM" id="SignalP"/>
    </source>
</evidence>
<feature type="compositionally biased region" description="Polar residues" evidence="1">
    <location>
        <begin position="42"/>
        <end position="59"/>
    </location>
</feature>
<organism evidence="3 4">
    <name type="scientific">Roseimicrobium gellanilyticum</name>
    <dbReference type="NCBI Taxonomy" id="748857"/>
    <lineage>
        <taxon>Bacteria</taxon>
        <taxon>Pseudomonadati</taxon>
        <taxon>Verrucomicrobiota</taxon>
        <taxon>Verrucomicrobiia</taxon>
        <taxon>Verrucomicrobiales</taxon>
        <taxon>Verrucomicrobiaceae</taxon>
        <taxon>Roseimicrobium</taxon>
    </lineage>
</organism>
<reference evidence="3 4" key="1">
    <citation type="submission" date="2018-06" db="EMBL/GenBank/DDBJ databases">
        <title>Genomic Encyclopedia of Type Strains, Phase IV (KMG-IV): sequencing the most valuable type-strain genomes for metagenomic binning, comparative biology and taxonomic classification.</title>
        <authorList>
            <person name="Goeker M."/>
        </authorList>
    </citation>
    <scope>NUCLEOTIDE SEQUENCE [LARGE SCALE GENOMIC DNA]</scope>
    <source>
        <strain evidence="3 4">DSM 25532</strain>
    </source>
</reference>
<dbReference type="AlphaFoldDB" id="A0A366H0E1"/>
<keyword evidence="2" id="KW-0732">Signal</keyword>
<name>A0A366H0E1_9BACT</name>
<feature type="chain" id="PRO_5016759494" description="LTXXQ motif family protein" evidence="2">
    <location>
        <begin position="18"/>
        <end position="210"/>
    </location>
</feature>
<proteinExistence type="predicted"/>
<accession>A0A366H0E1</accession>
<sequence>MKPIAWTAALLSLLGLAAFLLRTPQEPGQSGLKHTSAPANAPSGSSMPEKSGLHTSAGVSSDAPAVDRPQSREQSDELLRKARAGMAEVASRMTRERQVQLMDSHMQMRDAGYRQLFSSWNLDETTVTKTLTIIRDREARLLEKKLHHMKEGPSYTSTFLKEQKLERELAEMELVILLGQERFNELTSREAEMDAEVQAQAREIMEARKR</sequence>
<keyword evidence="4" id="KW-1185">Reference proteome</keyword>
<feature type="signal peptide" evidence="2">
    <location>
        <begin position="1"/>
        <end position="17"/>
    </location>
</feature>
<evidence type="ECO:0000256" key="1">
    <source>
        <dbReference type="SAM" id="MobiDB-lite"/>
    </source>
</evidence>
<protein>
    <recommendedName>
        <fullName evidence="5">LTXXQ motif family protein</fullName>
    </recommendedName>
</protein>
<comment type="caution">
    <text evidence="3">The sequence shown here is derived from an EMBL/GenBank/DDBJ whole genome shotgun (WGS) entry which is preliminary data.</text>
</comment>
<dbReference type="Proteomes" id="UP000253426">
    <property type="component" value="Unassembled WGS sequence"/>
</dbReference>
<gene>
    <name evidence="3" type="ORF">DES53_12520</name>
</gene>
<evidence type="ECO:0000313" key="3">
    <source>
        <dbReference type="EMBL" id="RBP35194.1"/>
    </source>
</evidence>
<evidence type="ECO:0000313" key="4">
    <source>
        <dbReference type="Proteomes" id="UP000253426"/>
    </source>
</evidence>
<evidence type="ECO:0008006" key="5">
    <source>
        <dbReference type="Google" id="ProtNLM"/>
    </source>
</evidence>